<evidence type="ECO:0000313" key="11">
    <source>
        <dbReference type="Proteomes" id="UP000594454"/>
    </source>
</evidence>
<feature type="chain" id="PRO_5031453015" description="Ionotropic receptor" evidence="9">
    <location>
        <begin position="23"/>
        <end position="599"/>
    </location>
</feature>
<dbReference type="InParanoid" id="A0A7R8UA60"/>
<dbReference type="GO" id="GO:0005886">
    <property type="term" value="C:plasma membrane"/>
    <property type="evidence" value="ECO:0007669"/>
    <property type="project" value="UniProtKB-SubCell"/>
</dbReference>
<evidence type="ECO:0000256" key="4">
    <source>
        <dbReference type="ARBA" id="ARBA00022989"/>
    </source>
</evidence>
<evidence type="ECO:0000256" key="5">
    <source>
        <dbReference type="ARBA" id="ARBA00023136"/>
    </source>
</evidence>
<evidence type="ECO:0000256" key="2">
    <source>
        <dbReference type="ARBA" id="ARBA00022475"/>
    </source>
</evidence>
<dbReference type="PANTHER" id="PTHR42643">
    <property type="entry name" value="IONOTROPIC RECEPTOR 20A-RELATED"/>
    <property type="match status" value="1"/>
</dbReference>
<gene>
    <name evidence="10" type="ORF">HERILL_LOCUS376</name>
</gene>
<dbReference type="AlphaFoldDB" id="A0A7R8UA60"/>
<evidence type="ECO:0000256" key="7">
    <source>
        <dbReference type="ARBA" id="ARBA00023180"/>
    </source>
</evidence>
<evidence type="ECO:0008006" key="12">
    <source>
        <dbReference type="Google" id="ProtNLM"/>
    </source>
</evidence>
<evidence type="ECO:0000313" key="10">
    <source>
        <dbReference type="EMBL" id="CAD7076997.1"/>
    </source>
</evidence>
<keyword evidence="5 8" id="KW-0472">Membrane</keyword>
<feature type="transmembrane region" description="Helical" evidence="8">
    <location>
        <begin position="553"/>
        <end position="574"/>
    </location>
</feature>
<dbReference type="EMBL" id="LR899009">
    <property type="protein sequence ID" value="CAD7076997.1"/>
    <property type="molecule type" value="Genomic_DNA"/>
</dbReference>
<evidence type="ECO:0000256" key="1">
    <source>
        <dbReference type="ARBA" id="ARBA00004651"/>
    </source>
</evidence>
<keyword evidence="2" id="KW-1003">Cell membrane</keyword>
<keyword evidence="4 8" id="KW-1133">Transmembrane helix</keyword>
<evidence type="ECO:0000256" key="8">
    <source>
        <dbReference type="SAM" id="Phobius"/>
    </source>
</evidence>
<dbReference type="PANTHER" id="PTHR42643:SF39">
    <property type="entry name" value="IONOTROPIC RECEPTOR 56A-RELATED"/>
    <property type="match status" value="1"/>
</dbReference>
<keyword evidence="6" id="KW-0675">Receptor</keyword>
<feature type="transmembrane region" description="Helical" evidence="8">
    <location>
        <begin position="372"/>
        <end position="393"/>
    </location>
</feature>
<dbReference type="FunCoup" id="A0A7R8UA60">
    <property type="interactions" value="21"/>
</dbReference>
<comment type="subcellular location">
    <subcellularLocation>
        <location evidence="1">Cell membrane</location>
        <topology evidence="1">Multi-pass membrane protein</topology>
    </subcellularLocation>
</comment>
<name>A0A7R8UA60_HERIL</name>
<reference evidence="10 11" key="1">
    <citation type="submission" date="2020-11" db="EMBL/GenBank/DDBJ databases">
        <authorList>
            <person name="Wallbank WR R."/>
            <person name="Pardo Diaz C."/>
            <person name="Kozak K."/>
            <person name="Martin S."/>
            <person name="Jiggins C."/>
            <person name="Moest M."/>
            <person name="Warren A I."/>
            <person name="Generalovic N T."/>
            <person name="Byers J.R.P. K."/>
            <person name="Montejo-Kovacevich G."/>
            <person name="Yen C E."/>
        </authorList>
    </citation>
    <scope>NUCLEOTIDE SEQUENCE [LARGE SCALE GENOMIC DNA]</scope>
</reference>
<evidence type="ECO:0000256" key="6">
    <source>
        <dbReference type="ARBA" id="ARBA00023170"/>
    </source>
</evidence>
<protein>
    <recommendedName>
        <fullName evidence="12">Ionotropic receptor</fullName>
    </recommendedName>
</protein>
<accession>A0A7R8UA60</accession>
<dbReference type="Proteomes" id="UP000594454">
    <property type="component" value="Chromosome 1"/>
</dbReference>
<sequence length="599" mass="68779">MMKTTTIVIIFCSTVFPENAHCNNIVEQCLEQSPMFVLFSTDEYGRKGAELLNVASHTILRPRIIISNSTFGRILPYVNKNLISFVIVTNKSVDSVLETVRISLRRLHESRIIFLLDFDPSTEFIEMLANWCWTHRMINVVISIEDASNRTTNKKLYSFSPFPTLTIEKLPEGSVFEDLFPNKVGDLKGYPIRTVLKYDHPRSFTYTNYKSEMAFGGYLSKTFYTWITTHNASIQVIDDGHRDILNRPQIMNFLQNNTIDLAPHVLGLNVENMDSTSAILFGTVCIIVPQSSPIAPHNYLLLPFDRGVWYLILCIVIYVTFIECICGLLVYGRLDIGDAFCNLLLCIMYQSLERRSFKYRPFVAIHGQLMLLGFILTNLFLGLLSSFLTVVVYERQSNTFEDIDKSGVKLMLEKDEFDYFVAFGIILAKFKHLFIFLSHEELMEQLRTLNDSYGYMIPSDKYEMIHFIEKPLRRKIFHKTAIDSFGASSGMTIRDDAFFLDSFNKHITRTFDGGLNAKWINDIGRESIEVGIVKATPTPQASYVLINGKHLQLGLYCLVGGLTLSLFCFLLEFVHCKATMRTAKRCKDCFRQAMKNWLR</sequence>
<organism evidence="10 11">
    <name type="scientific">Hermetia illucens</name>
    <name type="common">Black soldier fly</name>
    <dbReference type="NCBI Taxonomy" id="343691"/>
    <lineage>
        <taxon>Eukaryota</taxon>
        <taxon>Metazoa</taxon>
        <taxon>Ecdysozoa</taxon>
        <taxon>Arthropoda</taxon>
        <taxon>Hexapoda</taxon>
        <taxon>Insecta</taxon>
        <taxon>Pterygota</taxon>
        <taxon>Neoptera</taxon>
        <taxon>Endopterygota</taxon>
        <taxon>Diptera</taxon>
        <taxon>Brachycera</taxon>
        <taxon>Stratiomyomorpha</taxon>
        <taxon>Stratiomyidae</taxon>
        <taxon>Hermetiinae</taxon>
        <taxon>Hermetia</taxon>
    </lineage>
</organism>
<keyword evidence="7" id="KW-0325">Glycoprotein</keyword>
<proteinExistence type="predicted"/>
<feature type="signal peptide" evidence="9">
    <location>
        <begin position="1"/>
        <end position="22"/>
    </location>
</feature>
<evidence type="ECO:0000256" key="3">
    <source>
        <dbReference type="ARBA" id="ARBA00022692"/>
    </source>
</evidence>
<dbReference type="OrthoDB" id="5984008at2759"/>
<keyword evidence="9" id="KW-0732">Signal</keyword>
<keyword evidence="3 8" id="KW-0812">Transmembrane</keyword>
<evidence type="ECO:0000256" key="9">
    <source>
        <dbReference type="SAM" id="SignalP"/>
    </source>
</evidence>
<dbReference type="InterPro" id="IPR052192">
    <property type="entry name" value="Insect_Ionotropic_Sensory_Rcpt"/>
</dbReference>
<keyword evidence="11" id="KW-1185">Reference proteome</keyword>
<feature type="transmembrane region" description="Helical" evidence="8">
    <location>
        <begin position="308"/>
        <end position="330"/>
    </location>
</feature>